<protein>
    <recommendedName>
        <fullName evidence="4">Hydrophobin</fullName>
    </recommendedName>
</protein>
<dbReference type="Proteomes" id="UP001212997">
    <property type="component" value="Unassembled WGS sequence"/>
</dbReference>
<dbReference type="EMBL" id="JANAWD010000260">
    <property type="protein sequence ID" value="KAJ3482716.1"/>
    <property type="molecule type" value="Genomic_DNA"/>
</dbReference>
<accession>A0AAD5V545</accession>
<proteinExistence type="predicted"/>
<evidence type="ECO:0000313" key="3">
    <source>
        <dbReference type="Proteomes" id="UP001212997"/>
    </source>
</evidence>
<organism evidence="2 3">
    <name type="scientific">Meripilus lineatus</name>
    <dbReference type="NCBI Taxonomy" id="2056292"/>
    <lineage>
        <taxon>Eukaryota</taxon>
        <taxon>Fungi</taxon>
        <taxon>Dikarya</taxon>
        <taxon>Basidiomycota</taxon>
        <taxon>Agaricomycotina</taxon>
        <taxon>Agaricomycetes</taxon>
        <taxon>Polyporales</taxon>
        <taxon>Meripilaceae</taxon>
        <taxon>Meripilus</taxon>
    </lineage>
</organism>
<sequence length="114" mass="12585">MFTRFTQTMLAIVLFFAVFAAASPASAPVPQQTYSCKTGTPHCCADVQETEYNSFFRTISGNLDGNYMGRQCMPISVNRDGQANFIHITFAFKDGTFAVDCNFADVNMPKTKAE</sequence>
<gene>
    <name evidence="2" type="ORF">NLI96_g6786</name>
</gene>
<evidence type="ECO:0000313" key="2">
    <source>
        <dbReference type="EMBL" id="KAJ3482716.1"/>
    </source>
</evidence>
<evidence type="ECO:0008006" key="4">
    <source>
        <dbReference type="Google" id="ProtNLM"/>
    </source>
</evidence>
<name>A0AAD5V545_9APHY</name>
<dbReference type="AlphaFoldDB" id="A0AAD5V545"/>
<reference evidence="2" key="1">
    <citation type="submission" date="2022-07" db="EMBL/GenBank/DDBJ databases">
        <title>Genome Sequence of Physisporinus lineatus.</title>
        <authorList>
            <person name="Buettner E."/>
        </authorList>
    </citation>
    <scope>NUCLEOTIDE SEQUENCE</scope>
    <source>
        <strain evidence="2">VT162</strain>
    </source>
</reference>
<feature type="chain" id="PRO_5041987987" description="Hydrophobin" evidence="1">
    <location>
        <begin position="23"/>
        <end position="114"/>
    </location>
</feature>
<keyword evidence="1" id="KW-0732">Signal</keyword>
<evidence type="ECO:0000256" key="1">
    <source>
        <dbReference type="SAM" id="SignalP"/>
    </source>
</evidence>
<feature type="signal peptide" evidence="1">
    <location>
        <begin position="1"/>
        <end position="22"/>
    </location>
</feature>
<comment type="caution">
    <text evidence="2">The sequence shown here is derived from an EMBL/GenBank/DDBJ whole genome shotgun (WGS) entry which is preliminary data.</text>
</comment>
<keyword evidence="3" id="KW-1185">Reference proteome</keyword>